<name>A0A0F7FS63_9ACTN</name>
<dbReference type="InterPro" id="IPR006707">
    <property type="entry name" value="T7SS_EccD"/>
</dbReference>
<keyword evidence="6 7" id="KW-0472">Membrane</keyword>
<dbReference type="GO" id="GO:0005886">
    <property type="term" value="C:plasma membrane"/>
    <property type="evidence" value="ECO:0007669"/>
    <property type="project" value="UniProtKB-SubCell"/>
</dbReference>
<organism evidence="9 10">
    <name type="scientific">Streptomyces xiamenensis</name>
    <dbReference type="NCBI Taxonomy" id="408015"/>
    <lineage>
        <taxon>Bacteria</taxon>
        <taxon>Bacillati</taxon>
        <taxon>Actinomycetota</taxon>
        <taxon>Actinomycetes</taxon>
        <taxon>Kitasatosporales</taxon>
        <taxon>Streptomycetaceae</taxon>
        <taxon>Streptomyces</taxon>
    </lineage>
</organism>
<feature type="transmembrane region" description="Helical" evidence="7">
    <location>
        <begin position="177"/>
        <end position="200"/>
    </location>
</feature>
<gene>
    <name evidence="9" type="ORF">SXIM_15710</name>
</gene>
<dbReference type="Pfam" id="PF08817">
    <property type="entry name" value="YukD"/>
    <property type="match status" value="1"/>
</dbReference>
<evidence type="ECO:0000256" key="3">
    <source>
        <dbReference type="ARBA" id="ARBA00022475"/>
    </source>
</evidence>
<evidence type="ECO:0000313" key="10">
    <source>
        <dbReference type="Proteomes" id="UP000034034"/>
    </source>
</evidence>
<keyword evidence="10" id="KW-1185">Reference proteome</keyword>
<accession>A0A0F7FS63</accession>
<keyword evidence="4 7" id="KW-0812">Transmembrane</keyword>
<evidence type="ECO:0000256" key="5">
    <source>
        <dbReference type="ARBA" id="ARBA00022989"/>
    </source>
</evidence>
<keyword evidence="3" id="KW-1003">Cell membrane</keyword>
<feature type="transmembrane region" description="Helical" evidence="7">
    <location>
        <begin position="231"/>
        <end position="252"/>
    </location>
</feature>
<proteinExistence type="inferred from homology"/>
<reference evidence="9" key="1">
    <citation type="submission" date="2019-08" db="EMBL/GenBank/DDBJ databases">
        <title>Complete genome sequence of a mangrove-derived Streptomyces xiamenensis.</title>
        <authorList>
            <person name="Xu J."/>
        </authorList>
    </citation>
    <scope>NUCLEOTIDE SEQUENCE</scope>
    <source>
        <strain evidence="9">318</strain>
    </source>
</reference>
<evidence type="ECO:0000259" key="8">
    <source>
        <dbReference type="Pfam" id="PF19053"/>
    </source>
</evidence>
<dbReference type="EMBL" id="CP009922">
    <property type="protein sequence ID" value="AKG42955.1"/>
    <property type="molecule type" value="Genomic_DNA"/>
</dbReference>
<protein>
    <submittedName>
        <fullName evidence="9">Secretion protein Snm4</fullName>
    </submittedName>
</protein>
<feature type="transmembrane region" description="Helical" evidence="7">
    <location>
        <begin position="338"/>
        <end position="355"/>
    </location>
</feature>
<dbReference type="NCBIfam" id="TIGR03920">
    <property type="entry name" value="T7SS_EccD"/>
    <property type="match status" value="1"/>
</dbReference>
<evidence type="ECO:0000256" key="4">
    <source>
        <dbReference type="ARBA" id="ARBA00022692"/>
    </source>
</evidence>
<dbReference type="Gene3D" id="3.10.20.90">
    <property type="entry name" value="Phosphatidylinositol 3-kinase Catalytic Subunit, Chain A, domain 1"/>
    <property type="match status" value="1"/>
</dbReference>
<feature type="transmembrane region" description="Helical" evidence="7">
    <location>
        <begin position="264"/>
        <end position="290"/>
    </location>
</feature>
<sequence>MSVELQTRGPANTRRVTLVGEYRRVDVVLSADEPVGVLLPEILRLLGDRPGPYPLARRLTTPSGRVLAPESSLAFAAVQDGTVLRLIKETEAPVAPVVHDVTDEVADDLPPRAWRWGDRSRVWTSTAALAVLVLTAALLTQRTYGVEPAAPYLAGAALLAMALGAVASLARAEATGGALIGTGAALGVLLAGRMGAAGLWQEGQVLALSAAVVAVALLLLGLVTPLGRGGWIGAAAVAVTAGIWLANGALIGTTDSTGQARLGAVMIAVTVCALGLLPRLALMTAGLTRLDDQHAAGRPTARREVTAAITAAHRGLALTTVVMAASAVAAGFFALRVWGPWSVALTCALMAVLLSRSRETPLAVSAIALQTAAGALALRLAWEWDTDGPAAVAALLLAALIPVLALSVRPAEHVRVRTRRAVAALESLAVLATLPLVVGAFGVYGQLLNTF</sequence>
<dbReference type="Pfam" id="PF19053">
    <property type="entry name" value="EccD"/>
    <property type="match status" value="1"/>
</dbReference>
<dbReference type="STRING" id="408015.SXIM_15710"/>
<evidence type="ECO:0000256" key="6">
    <source>
        <dbReference type="ARBA" id="ARBA00023136"/>
    </source>
</evidence>
<feature type="transmembrane region" description="Helical" evidence="7">
    <location>
        <begin position="152"/>
        <end position="170"/>
    </location>
</feature>
<dbReference type="InterPro" id="IPR024962">
    <property type="entry name" value="YukD-like"/>
</dbReference>
<dbReference type="PATRIC" id="fig|408015.6.peg.1607"/>
<evidence type="ECO:0000256" key="7">
    <source>
        <dbReference type="SAM" id="Phobius"/>
    </source>
</evidence>
<feature type="transmembrane region" description="Helical" evidence="7">
    <location>
        <begin position="388"/>
        <end position="409"/>
    </location>
</feature>
<evidence type="ECO:0000256" key="1">
    <source>
        <dbReference type="ARBA" id="ARBA00004651"/>
    </source>
</evidence>
<comment type="similarity">
    <text evidence="2">Belongs to the EccD/Snm4 family.</text>
</comment>
<evidence type="ECO:0000313" key="9">
    <source>
        <dbReference type="EMBL" id="AKG42955.1"/>
    </source>
</evidence>
<feature type="domain" description="EccD-like transmembrane" evidence="8">
    <location>
        <begin position="121"/>
        <end position="447"/>
    </location>
</feature>
<comment type="subcellular location">
    <subcellularLocation>
        <location evidence="1">Cell membrane</location>
        <topology evidence="1">Multi-pass membrane protein</topology>
    </subcellularLocation>
</comment>
<dbReference type="Proteomes" id="UP000034034">
    <property type="component" value="Chromosome"/>
</dbReference>
<feature type="transmembrane region" description="Helical" evidence="7">
    <location>
        <begin position="122"/>
        <end position="140"/>
    </location>
</feature>
<evidence type="ECO:0000256" key="2">
    <source>
        <dbReference type="ARBA" id="ARBA00006162"/>
    </source>
</evidence>
<feature type="transmembrane region" description="Helical" evidence="7">
    <location>
        <begin position="421"/>
        <end position="444"/>
    </location>
</feature>
<dbReference type="AlphaFoldDB" id="A0A0F7FS63"/>
<dbReference type="KEGG" id="sxi:SXIM_15710"/>
<feature type="transmembrane region" description="Helical" evidence="7">
    <location>
        <begin position="311"/>
        <end position="332"/>
    </location>
</feature>
<feature type="transmembrane region" description="Helical" evidence="7">
    <location>
        <begin position="206"/>
        <end position="224"/>
    </location>
</feature>
<dbReference type="InterPro" id="IPR044049">
    <property type="entry name" value="EccD_transm"/>
</dbReference>
<feature type="transmembrane region" description="Helical" evidence="7">
    <location>
        <begin position="362"/>
        <end position="382"/>
    </location>
</feature>
<dbReference type="RefSeq" id="WP_046723396.1">
    <property type="nucleotide sequence ID" value="NZ_CP009922.3"/>
</dbReference>
<dbReference type="HOGENOM" id="CLU_049879_0_0_11"/>
<keyword evidence="5 7" id="KW-1133">Transmembrane helix</keyword>